<keyword evidence="5" id="KW-1003">Cell membrane</keyword>
<evidence type="ECO:0000313" key="14">
    <source>
        <dbReference type="Proteomes" id="UP000501466"/>
    </source>
</evidence>
<comment type="function">
    <text evidence="1">Component of the type II secretion system inner membrane complex required for the energy-dependent secretion of extracellular factors such as proteases and toxins from the periplasm.</text>
</comment>
<feature type="transmembrane region" description="Helical" evidence="11">
    <location>
        <begin position="215"/>
        <end position="234"/>
    </location>
</feature>
<dbReference type="RefSeq" id="WP_173291827.1">
    <property type="nucleotide sequence ID" value="NZ_AP021888.1"/>
</dbReference>
<evidence type="ECO:0000256" key="2">
    <source>
        <dbReference type="ARBA" id="ARBA00004651"/>
    </source>
</evidence>
<dbReference type="Pfam" id="PF00482">
    <property type="entry name" value="T2SSF"/>
    <property type="match status" value="2"/>
</dbReference>
<dbReference type="InterPro" id="IPR042094">
    <property type="entry name" value="T2SS_GspF_sf"/>
</dbReference>
<evidence type="ECO:0000256" key="8">
    <source>
        <dbReference type="ARBA" id="ARBA00023136"/>
    </source>
</evidence>
<comment type="similarity">
    <text evidence="3 10">Belongs to the GSP F family.</text>
</comment>
<keyword evidence="4 10" id="KW-0813">Transport</keyword>
<comment type="subcellular location">
    <subcellularLocation>
        <location evidence="10">Cell inner membrane</location>
        <topology evidence="10">Multi-pass membrane protein</topology>
    </subcellularLocation>
    <subcellularLocation>
        <location evidence="2">Cell membrane</location>
        <topology evidence="2">Multi-pass membrane protein</topology>
    </subcellularLocation>
</comment>
<evidence type="ECO:0000313" key="13">
    <source>
        <dbReference type="EMBL" id="BBP44074.1"/>
    </source>
</evidence>
<dbReference type="GO" id="GO:0009306">
    <property type="term" value="P:protein secretion"/>
    <property type="evidence" value="ECO:0007669"/>
    <property type="project" value="InterPro"/>
</dbReference>
<name>A0A6F8PPV9_9GAMM</name>
<evidence type="ECO:0000256" key="9">
    <source>
        <dbReference type="ARBA" id="ARBA00030750"/>
    </source>
</evidence>
<evidence type="ECO:0000256" key="5">
    <source>
        <dbReference type="ARBA" id="ARBA00022475"/>
    </source>
</evidence>
<sequence>MINYKYSGINQHGKRVSGIVQADNALDLEQRLASANIDLLSFSEKKASIFSSFSRKRVTRRDVIIVTSQLRQLLKAGVSLMEIINDLRTTYENPAVQEMLANVYESMEGGDSLSEALQPYELEFGQVYLSLLAVGERTGQLESILKNLEEMLKWEESLISKAKKVMIYPSIVAFVVLAVVILMMVFVVPQMLSFIKEMGGELGFATLSLIATSEFIQNHLIEILISPFIIVLIIKQWLQRSHAFRLWFDESLLKIKLFGPVMYQLKIARFSNSLAVMYAAGVSFIESLKLSSSVVGNSYIENNISQAIRLIEEGSSINEAFMNAKVMPLMATRMVKVGELSGNMDEALHEVSRFYDVAAKETIDKIEPAIEPILTVVMAVVVGWVMMAVLGPIYDTISGVQ</sequence>
<proteinExistence type="inferred from homology"/>
<keyword evidence="6 10" id="KW-0812">Transmembrane</keyword>
<feature type="domain" description="Type II secretion system protein GspF" evidence="12">
    <location>
        <begin position="270"/>
        <end position="392"/>
    </location>
</feature>
<accession>A0A6F8PPV9</accession>
<dbReference type="InterPro" id="IPR003004">
    <property type="entry name" value="GspF/PilC"/>
</dbReference>
<feature type="domain" description="Type II secretion system protein GspF" evidence="12">
    <location>
        <begin position="68"/>
        <end position="189"/>
    </location>
</feature>
<evidence type="ECO:0000256" key="1">
    <source>
        <dbReference type="ARBA" id="ARBA00002684"/>
    </source>
</evidence>
<gene>
    <name evidence="13" type="primary">pilC</name>
    <name evidence="13" type="ORF">THMIRHAT_18200</name>
</gene>
<dbReference type="EMBL" id="AP021888">
    <property type="protein sequence ID" value="BBP44074.1"/>
    <property type="molecule type" value="Genomic_DNA"/>
</dbReference>
<dbReference type="PANTHER" id="PTHR30012:SF0">
    <property type="entry name" value="TYPE II SECRETION SYSTEM PROTEIN F-RELATED"/>
    <property type="match status" value="1"/>
</dbReference>
<evidence type="ECO:0000256" key="3">
    <source>
        <dbReference type="ARBA" id="ARBA00005745"/>
    </source>
</evidence>
<evidence type="ECO:0000259" key="12">
    <source>
        <dbReference type="Pfam" id="PF00482"/>
    </source>
</evidence>
<evidence type="ECO:0000256" key="11">
    <source>
        <dbReference type="SAM" id="Phobius"/>
    </source>
</evidence>
<evidence type="ECO:0000256" key="10">
    <source>
        <dbReference type="RuleBase" id="RU003923"/>
    </source>
</evidence>
<keyword evidence="14" id="KW-1185">Reference proteome</keyword>
<evidence type="ECO:0000256" key="4">
    <source>
        <dbReference type="ARBA" id="ARBA00022448"/>
    </source>
</evidence>
<protein>
    <recommendedName>
        <fullName evidence="9">General secretion pathway protein F</fullName>
    </recommendedName>
</protein>
<dbReference type="PRINTS" id="PR00812">
    <property type="entry name" value="BCTERIALGSPF"/>
</dbReference>
<dbReference type="PANTHER" id="PTHR30012">
    <property type="entry name" value="GENERAL SECRETION PATHWAY PROTEIN"/>
    <property type="match status" value="1"/>
</dbReference>
<evidence type="ECO:0000256" key="6">
    <source>
        <dbReference type="ARBA" id="ARBA00022692"/>
    </source>
</evidence>
<dbReference type="InterPro" id="IPR001992">
    <property type="entry name" value="T2SS_GspF/T4SS_PilC_CS"/>
</dbReference>
<dbReference type="Proteomes" id="UP000501466">
    <property type="component" value="Chromosome"/>
</dbReference>
<feature type="transmembrane region" description="Helical" evidence="11">
    <location>
        <begin position="171"/>
        <end position="195"/>
    </location>
</feature>
<reference evidence="14" key="1">
    <citation type="submission" date="2019-11" db="EMBL/GenBank/DDBJ databases">
        <title>Isolation and characterization of two novel species in the genus Thiomicrorhabdus.</title>
        <authorList>
            <person name="Mochizuki J."/>
            <person name="Kojima H."/>
            <person name="Fukui M."/>
        </authorList>
    </citation>
    <scope>NUCLEOTIDE SEQUENCE [LARGE SCALE GENOMIC DNA]</scope>
    <source>
        <strain evidence="14">AkT22</strain>
    </source>
</reference>
<feature type="transmembrane region" description="Helical" evidence="11">
    <location>
        <begin position="373"/>
        <end position="394"/>
    </location>
</feature>
<dbReference type="InterPro" id="IPR018076">
    <property type="entry name" value="T2SS_GspF_dom"/>
</dbReference>
<evidence type="ECO:0000256" key="7">
    <source>
        <dbReference type="ARBA" id="ARBA00022989"/>
    </source>
</evidence>
<dbReference type="PROSITE" id="PS00874">
    <property type="entry name" value="T2SP_F"/>
    <property type="match status" value="1"/>
</dbReference>
<dbReference type="GO" id="GO:0005886">
    <property type="term" value="C:plasma membrane"/>
    <property type="evidence" value="ECO:0007669"/>
    <property type="project" value="UniProtKB-SubCell"/>
</dbReference>
<dbReference type="KEGG" id="tzo:THMIRHAT_18200"/>
<dbReference type="Gene3D" id="1.20.81.30">
    <property type="entry name" value="Type II secretion system (T2SS), domain F"/>
    <property type="match status" value="2"/>
</dbReference>
<organism evidence="13 14">
    <name type="scientific">Thiosulfativibrio zosterae</name>
    <dbReference type="NCBI Taxonomy" id="2675053"/>
    <lineage>
        <taxon>Bacteria</taxon>
        <taxon>Pseudomonadati</taxon>
        <taxon>Pseudomonadota</taxon>
        <taxon>Gammaproteobacteria</taxon>
        <taxon>Thiotrichales</taxon>
        <taxon>Piscirickettsiaceae</taxon>
        <taxon>Thiosulfativibrio</taxon>
    </lineage>
</organism>
<dbReference type="AlphaFoldDB" id="A0A6F8PPV9"/>
<keyword evidence="8 11" id="KW-0472">Membrane</keyword>
<keyword evidence="7 11" id="KW-1133">Transmembrane helix</keyword>